<dbReference type="EMBL" id="CM055094">
    <property type="protein sequence ID" value="KAJ7562388.1"/>
    <property type="molecule type" value="Genomic_DNA"/>
</dbReference>
<dbReference type="Proteomes" id="UP001162992">
    <property type="component" value="Chromosome 3"/>
</dbReference>
<evidence type="ECO:0000313" key="1">
    <source>
        <dbReference type="EMBL" id="KAJ7562388.1"/>
    </source>
</evidence>
<name>A0ACC2E7K9_DIPCM</name>
<protein>
    <submittedName>
        <fullName evidence="1">Uncharacterized protein</fullName>
    </submittedName>
</protein>
<reference evidence="2" key="1">
    <citation type="journal article" date="2024" name="Proc. Natl. Acad. Sci. U.S.A.">
        <title>Extraordinary preservation of gene collinearity over three hundred million years revealed in homosporous lycophytes.</title>
        <authorList>
            <person name="Li C."/>
            <person name="Wickell D."/>
            <person name="Kuo L.Y."/>
            <person name="Chen X."/>
            <person name="Nie B."/>
            <person name="Liao X."/>
            <person name="Peng D."/>
            <person name="Ji J."/>
            <person name="Jenkins J."/>
            <person name="Williams M."/>
            <person name="Shu S."/>
            <person name="Plott C."/>
            <person name="Barry K."/>
            <person name="Rajasekar S."/>
            <person name="Grimwood J."/>
            <person name="Han X."/>
            <person name="Sun S."/>
            <person name="Hou Z."/>
            <person name="He W."/>
            <person name="Dai G."/>
            <person name="Sun C."/>
            <person name="Schmutz J."/>
            <person name="Leebens-Mack J.H."/>
            <person name="Li F.W."/>
            <person name="Wang L."/>
        </authorList>
    </citation>
    <scope>NUCLEOTIDE SEQUENCE [LARGE SCALE GENOMIC DNA]</scope>
    <source>
        <strain evidence="2">cv. PW_Plant_1</strain>
    </source>
</reference>
<keyword evidence="2" id="KW-1185">Reference proteome</keyword>
<comment type="caution">
    <text evidence="1">The sequence shown here is derived from an EMBL/GenBank/DDBJ whole genome shotgun (WGS) entry which is preliminary data.</text>
</comment>
<gene>
    <name evidence="1" type="ORF">O6H91_03G067700</name>
</gene>
<sequence>MACVGRAAWRSTQQLLWRSLSSTSTASGVAVESAAAAGKRARKKKKNLVDVIKFLSDWGVGAKVAKTHWTPKTFYKITNVKLYEDAAHGAAWGIYHESGLPLTGKIEKIGGVNKRCWKYIDDVAIKTWKSL</sequence>
<accession>A0ACC2E7K9</accession>
<proteinExistence type="predicted"/>
<organism evidence="1 2">
    <name type="scientific">Diphasiastrum complanatum</name>
    <name type="common">Issler's clubmoss</name>
    <name type="synonym">Lycopodium complanatum</name>
    <dbReference type="NCBI Taxonomy" id="34168"/>
    <lineage>
        <taxon>Eukaryota</taxon>
        <taxon>Viridiplantae</taxon>
        <taxon>Streptophyta</taxon>
        <taxon>Embryophyta</taxon>
        <taxon>Tracheophyta</taxon>
        <taxon>Lycopodiopsida</taxon>
        <taxon>Lycopodiales</taxon>
        <taxon>Lycopodiaceae</taxon>
        <taxon>Lycopodioideae</taxon>
        <taxon>Diphasiastrum</taxon>
    </lineage>
</organism>
<evidence type="ECO:0000313" key="2">
    <source>
        <dbReference type="Proteomes" id="UP001162992"/>
    </source>
</evidence>